<dbReference type="STRING" id="7168.A0A182NJF4"/>
<dbReference type="InterPro" id="IPR011011">
    <property type="entry name" value="Znf_FYVE_PHD"/>
</dbReference>
<evidence type="ECO:0000313" key="2">
    <source>
        <dbReference type="EnsemblMetazoa" id="ADIR007778-PA"/>
    </source>
</evidence>
<proteinExistence type="predicted"/>
<protein>
    <submittedName>
        <fullName evidence="2">Uncharacterized protein</fullName>
    </submittedName>
</protein>
<dbReference type="EnsemblMetazoa" id="ADIR007778-RA">
    <property type="protein sequence ID" value="ADIR007778-PA"/>
    <property type="gene ID" value="ADIR007778"/>
</dbReference>
<feature type="region of interest" description="Disordered" evidence="1">
    <location>
        <begin position="157"/>
        <end position="177"/>
    </location>
</feature>
<dbReference type="SUPFAM" id="SSF57903">
    <property type="entry name" value="FYVE/PHD zinc finger"/>
    <property type="match status" value="1"/>
</dbReference>
<reference evidence="3" key="1">
    <citation type="submission" date="2013-03" db="EMBL/GenBank/DDBJ databases">
        <title>The Genome Sequence of Anopheles dirus WRAIR2.</title>
        <authorList>
            <consortium name="The Broad Institute Genomics Platform"/>
            <person name="Neafsey D.E."/>
            <person name="Walton C."/>
            <person name="Walker B."/>
            <person name="Young S.K."/>
            <person name="Zeng Q."/>
            <person name="Gargeya S."/>
            <person name="Fitzgerald M."/>
            <person name="Haas B."/>
            <person name="Abouelleil A."/>
            <person name="Allen A.W."/>
            <person name="Alvarado L."/>
            <person name="Arachchi H.M."/>
            <person name="Berlin A.M."/>
            <person name="Chapman S.B."/>
            <person name="Gainer-Dewar J."/>
            <person name="Goldberg J."/>
            <person name="Griggs A."/>
            <person name="Gujja S."/>
            <person name="Hansen M."/>
            <person name="Howarth C."/>
            <person name="Imamovic A."/>
            <person name="Ireland A."/>
            <person name="Larimer J."/>
            <person name="McCowan C."/>
            <person name="Murphy C."/>
            <person name="Pearson M."/>
            <person name="Poon T.W."/>
            <person name="Priest M."/>
            <person name="Roberts A."/>
            <person name="Saif S."/>
            <person name="Shea T."/>
            <person name="Sisk P."/>
            <person name="Sykes S."/>
            <person name="Wortman J."/>
            <person name="Nusbaum C."/>
            <person name="Birren B."/>
        </authorList>
    </citation>
    <scope>NUCLEOTIDE SEQUENCE [LARGE SCALE GENOMIC DNA]</scope>
    <source>
        <strain evidence="3">WRAIR2</strain>
    </source>
</reference>
<sequence>MKVEFSQPNSANDGVLRGSPMWQSVTCVTQTSSSKVQTGKQRLAPPSFIRSKHDRHSPVIPFSIRSFATCRGCERLVCRGDSCSQWVDSIGIWECTGCQSNRVIQQKAGEWLLNQLTARLKQPGPVELSEGNLLGLGLGKLWAARLGVGALTERVANRQPTLPKTESDDARSTASSTVSVNQRIKVREFIEELLSSMLHGPLDDVTVGQLMKHESYIRLFRKYHTRLSRCLYNLELSIHHSLMSGKNPCLSGDKNQPRKSNSPEVATPLSKSLLSPSSTNNSPWPKVRSIATGGNCEAGSRRAVDAAESNFPSGTLTFA</sequence>
<dbReference type="VEuPathDB" id="VectorBase:ADIR007778"/>
<evidence type="ECO:0000313" key="3">
    <source>
        <dbReference type="Proteomes" id="UP000075884"/>
    </source>
</evidence>
<evidence type="ECO:0000256" key="1">
    <source>
        <dbReference type="SAM" id="MobiDB-lite"/>
    </source>
</evidence>
<feature type="compositionally biased region" description="Low complexity" evidence="1">
    <location>
        <begin position="267"/>
        <end position="286"/>
    </location>
</feature>
<dbReference type="Gene3D" id="3.30.40.10">
    <property type="entry name" value="Zinc/RING finger domain, C3HC4 (zinc finger)"/>
    <property type="match status" value="1"/>
</dbReference>
<dbReference type="Proteomes" id="UP000075884">
    <property type="component" value="Unassembled WGS sequence"/>
</dbReference>
<name>A0A182NJF4_9DIPT</name>
<reference evidence="2" key="2">
    <citation type="submission" date="2020-05" db="UniProtKB">
        <authorList>
            <consortium name="EnsemblMetazoa"/>
        </authorList>
    </citation>
    <scope>IDENTIFICATION</scope>
    <source>
        <strain evidence="2">WRAIR2</strain>
    </source>
</reference>
<dbReference type="InterPro" id="IPR013083">
    <property type="entry name" value="Znf_RING/FYVE/PHD"/>
</dbReference>
<feature type="region of interest" description="Disordered" evidence="1">
    <location>
        <begin position="249"/>
        <end position="304"/>
    </location>
</feature>
<keyword evidence="3" id="KW-1185">Reference proteome</keyword>
<dbReference type="AlphaFoldDB" id="A0A182NJF4"/>
<accession>A0A182NJF4</accession>
<organism evidence="2 3">
    <name type="scientific">Anopheles dirus</name>
    <dbReference type="NCBI Taxonomy" id="7168"/>
    <lineage>
        <taxon>Eukaryota</taxon>
        <taxon>Metazoa</taxon>
        <taxon>Ecdysozoa</taxon>
        <taxon>Arthropoda</taxon>
        <taxon>Hexapoda</taxon>
        <taxon>Insecta</taxon>
        <taxon>Pterygota</taxon>
        <taxon>Neoptera</taxon>
        <taxon>Endopterygota</taxon>
        <taxon>Diptera</taxon>
        <taxon>Nematocera</taxon>
        <taxon>Culicoidea</taxon>
        <taxon>Culicidae</taxon>
        <taxon>Anophelinae</taxon>
        <taxon>Anopheles</taxon>
    </lineage>
</organism>